<dbReference type="PRINTS" id="PR00367">
    <property type="entry name" value="ETHRSPELEMNT"/>
</dbReference>
<dbReference type="InterPro" id="IPR001471">
    <property type="entry name" value="AP2/ERF_dom"/>
</dbReference>
<dbReference type="SMART" id="SM00380">
    <property type="entry name" value="AP2"/>
    <property type="match status" value="1"/>
</dbReference>
<dbReference type="OrthoDB" id="642697at2759"/>
<keyword evidence="3" id="KW-0238">DNA-binding</keyword>
<gene>
    <name evidence="8" type="ORF">HU200_039056</name>
</gene>
<organism evidence="8 9">
    <name type="scientific">Digitaria exilis</name>
    <dbReference type="NCBI Taxonomy" id="1010633"/>
    <lineage>
        <taxon>Eukaryota</taxon>
        <taxon>Viridiplantae</taxon>
        <taxon>Streptophyta</taxon>
        <taxon>Embryophyta</taxon>
        <taxon>Tracheophyta</taxon>
        <taxon>Spermatophyta</taxon>
        <taxon>Magnoliopsida</taxon>
        <taxon>Liliopsida</taxon>
        <taxon>Poales</taxon>
        <taxon>Poaceae</taxon>
        <taxon>PACMAD clade</taxon>
        <taxon>Panicoideae</taxon>
        <taxon>Panicodae</taxon>
        <taxon>Paniceae</taxon>
        <taxon>Anthephorinae</taxon>
        <taxon>Digitaria</taxon>
    </lineage>
</organism>
<comment type="caution">
    <text evidence="8">The sequence shown here is derived from an EMBL/GenBank/DDBJ whole genome shotgun (WGS) entry which is preliminary data.</text>
</comment>
<feature type="region of interest" description="Disordered" evidence="6">
    <location>
        <begin position="182"/>
        <end position="225"/>
    </location>
</feature>
<evidence type="ECO:0000256" key="1">
    <source>
        <dbReference type="ARBA" id="ARBA00004123"/>
    </source>
</evidence>
<accession>A0A835EI40</accession>
<dbReference type="Pfam" id="PF00847">
    <property type="entry name" value="AP2"/>
    <property type="match status" value="1"/>
</dbReference>
<feature type="compositionally biased region" description="Basic residues" evidence="6">
    <location>
        <begin position="136"/>
        <end position="147"/>
    </location>
</feature>
<dbReference type="PANTHER" id="PTHR31677:SF146">
    <property type="entry name" value="ETHYLENE-RESPONSIVE TRANSCRIPTION FACTOR ESR2"/>
    <property type="match status" value="1"/>
</dbReference>
<dbReference type="GO" id="GO:0005634">
    <property type="term" value="C:nucleus"/>
    <property type="evidence" value="ECO:0007669"/>
    <property type="project" value="UniProtKB-SubCell"/>
</dbReference>
<dbReference type="PANTHER" id="PTHR31677">
    <property type="entry name" value="AP2 DOMAIN CLASS TRANSCRIPTION FACTOR"/>
    <property type="match status" value="1"/>
</dbReference>
<feature type="region of interest" description="Disordered" evidence="6">
    <location>
        <begin position="131"/>
        <end position="164"/>
    </location>
</feature>
<name>A0A835EI40_9POAL</name>
<dbReference type="CDD" id="cd00018">
    <property type="entry name" value="AP2"/>
    <property type="match status" value="1"/>
</dbReference>
<keyword evidence="5" id="KW-0539">Nucleus</keyword>
<comment type="subcellular location">
    <subcellularLocation>
        <location evidence="1">Nucleus</location>
    </subcellularLocation>
</comment>
<evidence type="ECO:0000256" key="2">
    <source>
        <dbReference type="ARBA" id="ARBA00023015"/>
    </source>
</evidence>
<dbReference type="InterPro" id="IPR036955">
    <property type="entry name" value="AP2/ERF_dom_sf"/>
</dbReference>
<dbReference type="EMBL" id="JACEFO010001924">
    <property type="protein sequence ID" value="KAF8693646.1"/>
    <property type="molecule type" value="Genomic_DNA"/>
</dbReference>
<feature type="compositionally biased region" description="Low complexity" evidence="6">
    <location>
        <begin position="195"/>
        <end position="217"/>
    </location>
</feature>
<protein>
    <recommendedName>
        <fullName evidence="7">AP2/ERF domain-containing protein</fullName>
    </recommendedName>
</protein>
<dbReference type="InterPro" id="IPR016177">
    <property type="entry name" value="DNA-bd_dom_sf"/>
</dbReference>
<keyword evidence="2" id="KW-0805">Transcription regulation</keyword>
<dbReference type="FunFam" id="3.30.730.10:FF:000001">
    <property type="entry name" value="Ethylene-responsive transcription factor 2"/>
    <property type="match status" value="1"/>
</dbReference>
<evidence type="ECO:0000256" key="5">
    <source>
        <dbReference type="ARBA" id="ARBA00023242"/>
    </source>
</evidence>
<keyword evidence="9" id="KW-1185">Reference proteome</keyword>
<proteinExistence type="predicted"/>
<dbReference type="GO" id="GO:0003677">
    <property type="term" value="F:DNA binding"/>
    <property type="evidence" value="ECO:0007669"/>
    <property type="project" value="UniProtKB-KW"/>
</dbReference>
<reference evidence="8" key="1">
    <citation type="submission" date="2020-07" db="EMBL/GenBank/DDBJ databases">
        <title>Genome sequence and genetic diversity analysis of an under-domesticated orphan crop, white fonio (Digitaria exilis).</title>
        <authorList>
            <person name="Bennetzen J.L."/>
            <person name="Chen S."/>
            <person name="Ma X."/>
            <person name="Wang X."/>
            <person name="Yssel A.E.J."/>
            <person name="Chaluvadi S.R."/>
            <person name="Johnson M."/>
            <person name="Gangashetty P."/>
            <person name="Hamidou F."/>
            <person name="Sanogo M.D."/>
            <person name="Zwaenepoel A."/>
            <person name="Wallace J."/>
            <person name="Van De Peer Y."/>
            <person name="Van Deynze A."/>
        </authorList>
    </citation>
    <scope>NUCLEOTIDE SEQUENCE</scope>
    <source>
        <tissue evidence="8">Leaves</tissue>
    </source>
</reference>
<dbReference type="AlphaFoldDB" id="A0A835EI40"/>
<evidence type="ECO:0000313" key="8">
    <source>
        <dbReference type="EMBL" id="KAF8693646.1"/>
    </source>
</evidence>
<evidence type="ECO:0000256" key="4">
    <source>
        <dbReference type="ARBA" id="ARBA00023163"/>
    </source>
</evidence>
<dbReference type="Gene3D" id="3.30.730.10">
    <property type="entry name" value="AP2/ERF domain"/>
    <property type="match status" value="1"/>
</dbReference>
<keyword evidence="4" id="KW-0804">Transcription</keyword>
<dbReference type="Proteomes" id="UP000636709">
    <property type="component" value="Unassembled WGS sequence"/>
</dbReference>
<dbReference type="GO" id="GO:0003700">
    <property type="term" value="F:DNA-binding transcription factor activity"/>
    <property type="evidence" value="ECO:0007669"/>
    <property type="project" value="InterPro"/>
</dbReference>
<evidence type="ECO:0000256" key="3">
    <source>
        <dbReference type="ARBA" id="ARBA00023125"/>
    </source>
</evidence>
<evidence type="ECO:0000256" key="6">
    <source>
        <dbReference type="SAM" id="MobiDB-lite"/>
    </source>
</evidence>
<evidence type="ECO:0000313" key="9">
    <source>
        <dbReference type="Proteomes" id="UP000636709"/>
    </source>
</evidence>
<evidence type="ECO:0000259" key="7">
    <source>
        <dbReference type="PROSITE" id="PS51032"/>
    </source>
</evidence>
<dbReference type="PROSITE" id="PS51032">
    <property type="entry name" value="AP2_ERF"/>
    <property type="match status" value="1"/>
</dbReference>
<dbReference type="SUPFAM" id="SSF54171">
    <property type="entry name" value="DNA-binding domain"/>
    <property type="match status" value="1"/>
</dbReference>
<feature type="domain" description="AP2/ERF" evidence="7">
    <location>
        <begin position="42"/>
        <end position="99"/>
    </location>
</feature>
<sequence length="225" mass="23378">MEAAHLYAHTHGHGSKRPTPAVIVEVSDGDGADVPPTAPLARYRGVRHRPWGRFAAEIRDPVAKERWWLGTFSTAEEAACAYDVAALAMRGHEARTNFPAAVHHSTAAAAAAALLDPTTLATNLHLMMSSSSSSRHGYRRLPRHAGHGHSSPPPPAAPSPASDVVVASSPVAAYVDMGVSGSVHGPPDTGLLQDARCTGSTRARCRAASTGARGSSAPTVGAPRR</sequence>